<gene>
    <name evidence="1" type="ORF">VZ94_18615</name>
</gene>
<name>A0A0F3IEX9_9GAMM</name>
<protein>
    <recommendedName>
        <fullName evidence="3">Apea-like HEPN domain-containing protein</fullName>
    </recommendedName>
</protein>
<sequence>MAIQDIIEIDGFSVLIKEFKKQVSDLIMDDSLRCSLIGRIDQLKRESIARAIQKLVSNCLPGDIESLKIIKDAYNIRSTVLHDGSTDADLREKSNQVEEVIRKVFESLISPHSS</sequence>
<dbReference type="AlphaFoldDB" id="A0A0F3IEX9"/>
<evidence type="ECO:0008006" key="3">
    <source>
        <dbReference type="Google" id="ProtNLM"/>
    </source>
</evidence>
<evidence type="ECO:0000313" key="1">
    <source>
        <dbReference type="EMBL" id="KJV05375.1"/>
    </source>
</evidence>
<accession>A0A0F3IEX9</accession>
<keyword evidence="2" id="KW-1185">Reference proteome</keyword>
<reference evidence="2" key="1">
    <citation type="submission" date="2015-03" db="EMBL/GenBank/DDBJ databases">
        <title>Draft genome sequence of a novel methanotroph (Sn10-6) isolated from flooded ricefield rhizosphere in India.</title>
        <authorList>
            <person name="Pandit P.S."/>
            <person name="Pore S.D."/>
            <person name="Arora P."/>
            <person name="Kapse N.G."/>
            <person name="Dhakephalkar P.K."/>
            <person name="Rahalkar M.C."/>
        </authorList>
    </citation>
    <scope>NUCLEOTIDE SEQUENCE [LARGE SCALE GENOMIC DNA]</scope>
    <source>
        <strain evidence="2">Sn10-6</strain>
    </source>
</reference>
<comment type="caution">
    <text evidence="1">The sequence shown here is derived from an EMBL/GenBank/DDBJ whole genome shotgun (WGS) entry which is preliminary data.</text>
</comment>
<proteinExistence type="predicted"/>
<dbReference type="RefSeq" id="WP_045780373.1">
    <property type="nucleotide sequence ID" value="NZ_LAJX01000239.1"/>
</dbReference>
<evidence type="ECO:0000313" key="2">
    <source>
        <dbReference type="Proteomes" id="UP000033684"/>
    </source>
</evidence>
<organism evidence="1 2">
    <name type="scientific">Methylocucumis oryzae</name>
    <dbReference type="NCBI Taxonomy" id="1632867"/>
    <lineage>
        <taxon>Bacteria</taxon>
        <taxon>Pseudomonadati</taxon>
        <taxon>Pseudomonadota</taxon>
        <taxon>Gammaproteobacteria</taxon>
        <taxon>Methylococcales</taxon>
        <taxon>Methylococcaceae</taxon>
        <taxon>Methylocucumis</taxon>
    </lineage>
</organism>
<dbReference type="Proteomes" id="UP000033684">
    <property type="component" value="Unassembled WGS sequence"/>
</dbReference>
<dbReference type="EMBL" id="LAJX01000239">
    <property type="protein sequence ID" value="KJV05375.1"/>
    <property type="molecule type" value="Genomic_DNA"/>
</dbReference>
<reference evidence="1 2" key="2">
    <citation type="journal article" date="2016" name="Microb. Ecol.">
        <title>Genome Characteristics of a Novel Type I Methanotroph (Sn10-6) Isolated from a Flooded Indian Rice Field.</title>
        <authorList>
            <person name="Rahalkar M.C."/>
            <person name="Pandit P.S."/>
            <person name="Dhakephalkar P.K."/>
            <person name="Pore S."/>
            <person name="Arora P."/>
            <person name="Kapse N."/>
        </authorList>
    </citation>
    <scope>NUCLEOTIDE SEQUENCE [LARGE SCALE GENOMIC DNA]</scope>
    <source>
        <strain evidence="1 2">Sn10-6</strain>
    </source>
</reference>
<dbReference type="OrthoDB" id="9997441at2"/>